<keyword evidence="3" id="KW-1185">Reference proteome</keyword>
<accession>A0A4U1CRQ5</accession>
<gene>
    <name evidence="2" type="ORF">FA047_00200</name>
</gene>
<dbReference type="Gene3D" id="3.90.1150.200">
    <property type="match status" value="1"/>
</dbReference>
<sequence length="122" mass="13923">MTNKVRNVEEYISGFPEEVREILEQVRAAIRKATPEAEETIGYAMPTYKLNGNLIHFAAYKNHIGLYPTPNGIEGFKEELSKYKGAKGSVQFPIDKPMPLDLISRITKFRVEENLKLPVKKK</sequence>
<dbReference type="RefSeq" id="WP_136833980.1">
    <property type="nucleotide sequence ID" value="NZ_SWBQ01000001.1"/>
</dbReference>
<dbReference type="AlphaFoldDB" id="A0A4U1CRQ5"/>
<dbReference type="InterPro" id="IPR014922">
    <property type="entry name" value="YdhG-like"/>
</dbReference>
<organism evidence="2 3">
    <name type="scientific">Pedobacter frigoris</name>
    <dbReference type="NCBI Taxonomy" id="2571272"/>
    <lineage>
        <taxon>Bacteria</taxon>
        <taxon>Pseudomonadati</taxon>
        <taxon>Bacteroidota</taxon>
        <taxon>Sphingobacteriia</taxon>
        <taxon>Sphingobacteriales</taxon>
        <taxon>Sphingobacteriaceae</taxon>
        <taxon>Pedobacter</taxon>
    </lineage>
</organism>
<reference evidence="2 3" key="1">
    <citation type="submission" date="2019-04" db="EMBL/GenBank/DDBJ databases">
        <title>Pedobacter sp. RP-3-15 sp. nov., isolated from Arctic soil.</title>
        <authorList>
            <person name="Dahal R.H."/>
            <person name="Kim D.-U."/>
        </authorList>
    </citation>
    <scope>NUCLEOTIDE SEQUENCE [LARGE SCALE GENOMIC DNA]</scope>
    <source>
        <strain evidence="2 3">RP-3-15</strain>
    </source>
</reference>
<dbReference type="Pfam" id="PF08818">
    <property type="entry name" value="DUF1801"/>
    <property type="match status" value="1"/>
</dbReference>
<proteinExistence type="predicted"/>
<dbReference type="EMBL" id="SWBQ01000001">
    <property type="protein sequence ID" value="TKC08559.1"/>
    <property type="molecule type" value="Genomic_DNA"/>
</dbReference>
<dbReference type="OrthoDB" id="115213at2"/>
<protein>
    <recommendedName>
        <fullName evidence="1">YdhG-like domain-containing protein</fullName>
    </recommendedName>
</protein>
<dbReference type="Proteomes" id="UP000307244">
    <property type="component" value="Unassembled WGS sequence"/>
</dbReference>
<evidence type="ECO:0000313" key="2">
    <source>
        <dbReference type="EMBL" id="TKC08559.1"/>
    </source>
</evidence>
<comment type="caution">
    <text evidence="2">The sequence shown here is derived from an EMBL/GenBank/DDBJ whole genome shotgun (WGS) entry which is preliminary data.</text>
</comment>
<evidence type="ECO:0000259" key="1">
    <source>
        <dbReference type="Pfam" id="PF08818"/>
    </source>
</evidence>
<dbReference type="SUPFAM" id="SSF159888">
    <property type="entry name" value="YdhG-like"/>
    <property type="match status" value="1"/>
</dbReference>
<name>A0A4U1CRQ5_9SPHI</name>
<evidence type="ECO:0000313" key="3">
    <source>
        <dbReference type="Proteomes" id="UP000307244"/>
    </source>
</evidence>
<feature type="domain" description="YdhG-like" evidence="1">
    <location>
        <begin position="20"/>
        <end position="111"/>
    </location>
</feature>